<dbReference type="InterPro" id="IPR013249">
    <property type="entry name" value="RNA_pol_sigma70_r4_t2"/>
</dbReference>
<evidence type="ECO:0008006" key="9">
    <source>
        <dbReference type="Google" id="ProtNLM"/>
    </source>
</evidence>
<dbReference type="InterPro" id="IPR013324">
    <property type="entry name" value="RNA_pol_sigma_r3/r4-like"/>
</dbReference>
<evidence type="ECO:0000256" key="3">
    <source>
        <dbReference type="ARBA" id="ARBA00023082"/>
    </source>
</evidence>
<dbReference type="GO" id="GO:0016987">
    <property type="term" value="F:sigma factor activity"/>
    <property type="evidence" value="ECO:0007669"/>
    <property type="project" value="UniProtKB-KW"/>
</dbReference>
<dbReference type="Gene3D" id="1.10.10.10">
    <property type="entry name" value="Winged helix-like DNA-binding domain superfamily/Winged helix DNA-binding domain"/>
    <property type="match status" value="1"/>
</dbReference>
<dbReference type="PANTHER" id="PTHR43133">
    <property type="entry name" value="RNA POLYMERASE ECF-TYPE SIGMA FACTO"/>
    <property type="match status" value="1"/>
</dbReference>
<evidence type="ECO:0000256" key="1">
    <source>
        <dbReference type="ARBA" id="ARBA00010641"/>
    </source>
</evidence>
<dbReference type="NCBIfam" id="TIGR02985">
    <property type="entry name" value="Sig70_bacteroi1"/>
    <property type="match status" value="1"/>
</dbReference>
<dbReference type="InterPro" id="IPR039425">
    <property type="entry name" value="RNA_pol_sigma-70-like"/>
</dbReference>
<evidence type="ECO:0000313" key="7">
    <source>
        <dbReference type="EMBL" id="PWG80107.1"/>
    </source>
</evidence>
<evidence type="ECO:0000256" key="4">
    <source>
        <dbReference type="ARBA" id="ARBA00023163"/>
    </source>
</evidence>
<dbReference type="Pfam" id="PF04542">
    <property type="entry name" value="Sigma70_r2"/>
    <property type="match status" value="1"/>
</dbReference>
<feature type="domain" description="RNA polymerase sigma factor 70 region 4 type 2" evidence="6">
    <location>
        <begin position="133"/>
        <end position="171"/>
    </location>
</feature>
<protein>
    <recommendedName>
        <fullName evidence="9">RNA polymerase sigma-70 factor</fullName>
    </recommendedName>
</protein>
<dbReference type="InterPro" id="IPR014327">
    <property type="entry name" value="RNA_pol_sigma70_bacteroid"/>
</dbReference>
<dbReference type="AlphaFoldDB" id="A0A2U2PFC2"/>
<feature type="domain" description="RNA polymerase sigma-70 region 2" evidence="5">
    <location>
        <begin position="24"/>
        <end position="89"/>
    </location>
</feature>
<keyword evidence="4" id="KW-0804">Transcription</keyword>
<reference evidence="7 8" key="1">
    <citation type="submission" date="2018-04" db="EMBL/GenBank/DDBJ databases">
        <title>Pedobacter chongqingensis sp. nov., isolated from a rottenly hemp rope.</title>
        <authorList>
            <person name="Cai Y."/>
        </authorList>
    </citation>
    <scope>NUCLEOTIDE SEQUENCE [LARGE SCALE GENOMIC DNA]</scope>
    <source>
        <strain evidence="7 8">FJ4-8</strain>
    </source>
</reference>
<dbReference type="GO" id="GO:0006352">
    <property type="term" value="P:DNA-templated transcription initiation"/>
    <property type="evidence" value="ECO:0007669"/>
    <property type="project" value="InterPro"/>
</dbReference>
<keyword evidence="2" id="KW-0805">Transcription regulation</keyword>
<dbReference type="EMBL" id="QEAS01000010">
    <property type="protein sequence ID" value="PWG80107.1"/>
    <property type="molecule type" value="Genomic_DNA"/>
</dbReference>
<keyword evidence="3" id="KW-0731">Sigma factor</keyword>
<dbReference type="Pfam" id="PF08281">
    <property type="entry name" value="Sigma70_r4_2"/>
    <property type="match status" value="1"/>
</dbReference>
<organism evidence="7 8">
    <name type="scientific">Pararcticibacter amylolyticus</name>
    <dbReference type="NCBI Taxonomy" id="2173175"/>
    <lineage>
        <taxon>Bacteria</taxon>
        <taxon>Pseudomonadati</taxon>
        <taxon>Bacteroidota</taxon>
        <taxon>Sphingobacteriia</taxon>
        <taxon>Sphingobacteriales</taxon>
        <taxon>Sphingobacteriaceae</taxon>
        <taxon>Pararcticibacter</taxon>
    </lineage>
</organism>
<evidence type="ECO:0000259" key="5">
    <source>
        <dbReference type="Pfam" id="PF04542"/>
    </source>
</evidence>
<evidence type="ECO:0000256" key="2">
    <source>
        <dbReference type="ARBA" id="ARBA00023015"/>
    </source>
</evidence>
<accession>A0A2U2PFC2</accession>
<comment type="caution">
    <text evidence="7">The sequence shown here is derived from an EMBL/GenBank/DDBJ whole genome shotgun (WGS) entry which is preliminary data.</text>
</comment>
<dbReference type="NCBIfam" id="TIGR02937">
    <property type="entry name" value="sigma70-ECF"/>
    <property type="match status" value="1"/>
</dbReference>
<dbReference type="SUPFAM" id="SSF88659">
    <property type="entry name" value="Sigma3 and sigma4 domains of RNA polymerase sigma factors"/>
    <property type="match status" value="1"/>
</dbReference>
<name>A0A2U2PFC2_9SPHI</name>
<dbReference type="Proteomes" id="UP000245647">
    <property type="component" value="Unassembled WGS sequence"/>
</dbReference>
<dbReference type="PANTHER" id="PTHR43133:SF46">
    <property type="entry name" value="RNA POLYMERASE SIGMA-70 FACTOR ECF SUBFAMILY"/>
    <property type="match status" value="1"/>
</dbReference>
<dbReference type="InterPro" id="IPR013325">
    <property type="entry name" value="RNA_pol_sigma_r2"/>
</dbReference>
<dbReference type="GO" id="GO:0003677">
    <property type="term" value="F:DNA binding"/>
    <property type="evidence" value="ECO:0007669"/>
    <property type="project" value="InterPro"/>
</dbReference>
<dbReference type="RefSeq" id="WP_109416224.1">
    <property type="nucleotide sequence ID" value="NZ_QEAS01000010.1"/>
</dbReference>
<dbReference type="InterPro" id="IPR007627">
    <property type="entry name" value="RNA_pol_sigma70_r2"/>
</dbReference>
<keyword evidence="8" id="KW-1185">Reference proteome</keyword>
<dbReference type="OrthoDB" id="1342792at2"/>
<evidence type="ECO:0000259" key="6">
    <source>
        <dbReference type="Pfam" id="PF08281"/>
    </source>
</evidence>
<dbReference type="Gene3D" id="1.10.1740.10">
    <property type="match status" value="1"/>
</dbReference>
<sequence length="196" mass="23247">MKLINEEHLLISLKAGEAFAFDRIYTTYSKMLYTYLYARLDDQDLCSDILQDVFISLWEKRETIRIEASLKSYLFQAIKYKITDQYRRNYKYQKYLTELGDYVNTHFTAPVDNIDQKNQLKGVMHTIDGFPCRMKEIFILSRFEHLSVNSIAEKLSISPQTVKNQLTKALSILREHHAETYLTNMTILMFLFEKLK</sequence>
<proteinExistence type="inferred from homology"/>
<dbReference type="InterPro" id="IPR014284">
    <property type="entry name" value="RNA_pol_sigma-70_dom"/>
</dbReference>
<comment type="similarity">
    <text evidence="1">Belongs to the sigma-70 factor family. ECF subfamily.</text>
</comment>
<gene>
    <name evidence="7" type="ORF">DDR33_12955</name>
</gene>
<dbReference type="InterPro" id="IPR036388">
    <property type="entry name" value="WH-like_DNA-bd_sf"/>
</dbReference>
<evidence type="ECO:0000313" key="8">
    <source>
        <dbReference type="Proteomes" id="UP000245647"/>
    </source>
</evidence>
<dbReference type="SUPFAM" id="SSF88946">
    <property type="entry name" value="Sigma2 domain of RNA polymerase sigma factors"/>
    <property type="match status" value="1"/>
</dbReference>